<dbReference type="Gene3D" id="3.60.130.30">
    <property type="match status" value="1"/>
</dbReference>
<sequence>MRVKLKGPRNPNEDNSRSHLAAPDFCYPTTLLDFVIDEGRHDHLDRPESPTVPPLSPLSSLTTTPQVSRSPSPIPSTSSLPSLSHVSDSDSDSKSLTTHGSALSKTQQRKKKRSKAQSKKNKKKKQVLKAQSDTPPDTTWHPKPPPSSSTRKHVVDAPQVGASFDFHDDSTPASTAYVGKREGQLYDSEGYWLHDLVGPGSLGFKEVDWDGRTATPITDKNGVVFAVLAGRPDHDQSWDQCIKEATKLVGKTRGKCSFTQEQRDHRRGRHAALTAGISYGGGQTHPSNLQHNQGNANALHTLANHWSFKRMSGFANGVFQTWAPKLHQYYSDHLQSLLNHDPSLKPIFLNSVFATATWNFGKQTVCLDHIDYGNLPFGWCSVYSLGSFDPDKGGHLVLWDLKLVIRFPPGSLIFIPSGVCRHSNTRIRKHERRFSWTQFSAGGLFRWVDHGFQTEEYYQASLRTTKQKEQMRVEKEQRWKMGVDLLQKLETQ</sequence>
<evidence type="ECO:0008006" key="4">
    <source>
        <dbReference type="Google" id="ProtNLM"/>
    </source>
</evidence>
<gene>
    <name evidence="2" type="ORF">VKT23_014056</name>
</gene>
<feature type="compositionally biased region" description="Low complexity" evidence="1">
    <location>
        <begin position="57"/>
        <end position="86"/>
    </location>
</feature>
<dbReference type="Proteomes" id="UP001498398">
    <property type="component" value="Unassembled WGS sequence"/>
</dbReference>
<comment type="caution">
    <text evidence="2">The sequence shown here is derived from an EMBL/GenBank/DDBJ whole genome shotgun (WGS) entry which is preliminary data.</text>
</comment>
<protein>
    <recommendedName>
        <fullName evidence="4">Prolyl 4-hydroxylase alpha subunit Fe(2+) 2OG dioxygenase domain-containing protein</fullName>
    </recommendedName>
</protein>
<keyword evidence="3" id="KW-1185">Reference proteome</keyword>
<evidence type="ECO:0000313" key="3">
    <source>
        <dbReference type="Proteomes" id="UP001498398"/>
    </source>
</evidence>
<feature type="compositionally biased region" description="Low complexity" evidence="1">
    <location>
        <begin position="128"/>
        <end position="141"/>
    </location>
</feature>
<feature type="compositionally biased region" description="Basic residues" evidence="1">
    <location>
        <begin position="107"/>
        <end position="127"/>
    </location>
</feature>
<evidence type="ECO:0000256" key="1">
    <source>
        <dbReference type="SAM" id="MobiDB-lite"/>
    </source>
</evidence>
<proteinExistence type="predicted"/>
<name>A0ABR1J3Y5_9AGAR</name>
<feature type="region of interest" description="Disordered" evidence="1">
    <location>
        <begin position="1"/>
        <end position="22"/>
    </location>
</feature>
<accession>A0ABR1J3Y5</accession>
<reference evidence="2 3" key="1">
    <citation type="submission" date="2024-01" db="EMBL/GenBank/DDBJ databases">
        <title>A draft genome for the cacao thread blight pathogen Marasmiellus scandens.</title>
        <authorList>
            <person name="Baruah I.K."/>
            <person name="Leung J."/>
            <person name="Bukari Y."/>
            <person name="Amoako-Attah I."/>
            <person name="Meinhardt L.W."/>
            <person name="Bailey B.A."/>
            <person name="Cohen S.P."/>
        </authorList>
    </citation>
    <scope>NUCLEOTIDE SEQUENCE [LARGE SCALE GENOMIC DNA]</scope>
    <source>
        <strain evidence="2 3">GH-19</strain>
    </source>
</reference>
<organism evidence="2 3">
    <name type="scientific">Marasmiellus scandens</name>
    <dbReference type="NCBI Taxonomy" id="2682957"/>
    <lineage>
        <taxon>Eukaryota</taxon>
        <taxon>Fungi</taxon>
        <taxon>Dikarya</taxon>
        <taxon>Basidiomycota</taxon>
        <taxon>Agaricomycotina</taxon>
        <taxon>Agaricomycetes</taxon>
        <taxon>Agaricomycetidae</taxon>
        <taxon>Agaricales</taxon>
        <taxon>Marasmiineae</taxon>
        <taxon>Omphalotaceae</taxon>
        <taxon>Marasmiellus</taxon>
    </lineage>
</organism>
<evidence type="ECO:0000313" key="2">
    <source>
        <dbReference type="EMBL" id="KAK7447346.1"/>
    </source>
</evidence>
<feature type="region of interest" description="Disordered" evidence="1">
    <location>
        <begin position="41"/>
        <end position="154"/>
    </location>
</feature>
<dbReference type="EMBL" id="JBANRG010000041">
    <property type="protein sequence ID" value="KAK7447346.1"/>
    <property type="molecule type" value="Genomic_DNA"/>
</dbReference>